<gene>
    <name evidence="5 6" type="primary">rpmB</name>
    <name evidence="6" type="ORF">PM10SUCC1_31980</name>
</gene>
<sequence length="85" mass="9457">MKRCEISGKGMQFGHAVSHSHRLNNRVWKPNLQPTKIMINGQPLKVKVCSKVLKTIKGATEVEVLKVLKANEKTLSPRIAKALAK</sequence>
<keyword evidence="7" id="KW-1185">Reference proteome</keyword>
<reference evidence="6" key="1">
    <citation type="submission" date="2022-12" db="EMBL/GenBank/DDBJ databases">
        <title>Reference genome sequencing for broad-spectrum identification of bacterial and archaeal isolates by mass spectrometry.</title>
        <authorList>
            <person name="Sekiguchi Y."/>
            <person name="Tourlousse D.M."/>
        </authorList>
    </citation>
    <scope>NUCLEOTIDE SEQUENCE</scope>
    <source>
        <strain evidence="6">10succ1</strain>
    </source>
</reference>
<dbReference type="Pfam" id="PF00830">
    <property type="entry name" value="Ribosomal_L28"/>
    <property type="match status" value="1"/>
</dbReference>
<evidence type="ECO:0000256" key="4">
    <source>
        <dbReference type="ARBA" id="ARBA00035174"/>
    </source>
</evidence>
<keyword evidence="3 5" id="KW-0687">Ribonucleoprotein</keyword>
<dbReference type="InterPro" id="IPR026569">
    <property type="entry name" value="Ribosomal_bL28"/>
</dbReference>
<evidence type="ECO:0000256" key="2">
    <source>
        <dbReference type="ARBA" id="ARBA00022980"/>
    </source>
</evidence>
<organism evidence="6 7">
    <name type="scientific">Propionigenium maris DSM 9537</name>
    <dbReference type="NCBI Taxonomy" id="1123000"/>
    <lineage>
        <taxon>Bacteria</taxon>
        <taxon>Fusobacteriati</taxon>
        <taxon>Fusobacteriota</taxon>
        <taxon>Fusobacteriia</taxon>
        <taxon>Fusobacteriales</taxon>
        <taxon>Fusobacteriaceae</taxon>
        <taxon>Propionigenium</taxon>
    </lineage>
</organism>
<comment type="caution">
    <text evidence="6">The sequence shown here is derived from an EMBL/GenBank/DDBJ whole genome shotgun (WGS) entry which is preliminary data.</text>
</comment>
<dbReference type="InterPro" id="IPR050096">
    <property type="entry name" value="Bacterial_rp_bL28"/>
</dbReference>
<dbReference type="GO" id="GO:0006412">
    <property type="term" value="P:translation"/>
    <property type="evidence" value="ECO:0007669"/>
    <property type="project" value="UniProtKB-UniRule"/>
</dbReference>
<dbReference type="Gene3D" id="2.30.170.40">
    <property type="entry name" value="Ribosomal protein L28/L24"/>
    <property type="match status" value="1"/>
</dbReference>
<dbReference type="PANTHER" id="PTHR39080">
    <property type="entry name" value="50S RIBOSOMAL PROTEIN L28"/>
    <property type="match status" value="1"/>
</dbReference>
<dbReference type="HAMAP" id="MF_00373">
    <property type="entry name" value="Ribosomal_bL28"/>
    <property type="match status" value="1"/>
</dbReference>
<dbReference type="RefSeq" id="WP_281837359.1">
    <property type="nucleotide sequence ID" value="NZ_BSDY01000022.1"/>
</dbReference>
<dbReference type="PANTHER" id="PTHR39080:SF1">
    <property type="entry name" value="LARGE RIBOSOMAL SUBUNIT PROTEIN BL28A"/>
    <property type="match status" value="1"/>
</dbReference>
<keyword evidence="2 5" id="KW-0689">Ribosomal protein</keyword>
<accession>A0A9W6GM92</accession>
<evidence type="ECO:0000256" key="5">
    <source>
        <dbReference type="HAMAP-Rule" id="MF_00373"/>
    </source>
</evidence>
<dbReference type="GO" id="GO:1990904">
    <property type="term" value="C:ribonucleoprotein complex"/>
    <property type="evidence" value="ECO:0007669"/>
    <property type="project" value="UniProtKB-KW"/>
</dbReference>
<name>A0A9W6GM92_9FUSO</name>
<dbReference type="GO" id="GO:0003735">
    <property type="term" value="F:structural constituent of ribosome"/>
    <property type="evidence" value="ECO:0007669"/>
    <property type="project" value="InterPro"/>
</dbReference>
<dbReference type="NCBIfam" id="TIGR00009">
    <property type="entry name" value="L28"/>
    <property type="match status" value="1"/>
</dbReference>
<evidence type="ECO:0000256" key="1">
    <source>
        <dbReference type="ARBA" id="ARBA00008760"/>
    </source>
</evidence>
<dbReference type="InterPro" id="IPR037147">
    <property type="entry name" value="Ribosomal_bL28_sf"/>
</dbReference>
<protein>
    <recommendedName>
        <fullName evidence="4 5">Large ribosomal subunit protein bL28</fullName>
    </recommendedName>
</protein>
<dbReference type="GO" id="GO:0005840">
    <property type="term" value="C:ribosome"/>
    <property type="evidence" value="ECO:0007669"/>
    <property type="project" value="UniProtKB-KW"/>
</dbReference>
<dbReference type="InterPro" id="IPR034704">
    <property type="entry name" value="Ribosomal_bL28/bL31-like_sf"/>
</dbReference>
<dbReference type="SUPFAM" id="SSF143800">
    <property type="entry name" value="L28p-like"/>
    <property type="match status" value="1"/>
</dbReference>
<comment type="similarity">
    <text evidence="1 5">Belongs to the bacterial ribosomal protein bL28 family.</text>
</comment>
<dbReference type="AlphaFoldDB" id="A0A9W6GM92"/>
<evidence type="ECO:0000256" key="3">
    <source>
        <dbReference type="ARBA" id="ARBA00023274"/>
    </source>
</evidence>
<evidence type="ECO:0000313" key="6">
    <source>
        <dbReference type="EMBL" id="GLI57684.1"/>
    </source>
</evidence>
<dbReference type="EMBL" id="BSDY01000022">
    <property type="protein sequence ID" value="GLI57684.1"/>
    <property type="molecule type" value="Genomic_DNA"/>
</dbReference>
<evidence type="ECO:0000313" key="7">
    <source>
        <dbReference type="Proteomes" id="UP001144471"/>
    </source>
</evidence>
<dbReference type="InterPro" id="IPR001383">
    <property type="entry name" value="Ribosomal_bL28_bact-type"/>
</dbReference>
<dbReference type="Proteomes" id="UP001144471">
    <property type="component" value="Unassembled WGS sequence"/>
</dbReference>
<proteinExistence type="inferred from homology"/>